<dbReference type="InterPro" id="IPR001853">
    <property type="entry name" value="DSBA-like_thioredoxin_dom"/>
</dbReference>
<protein>
    <recommendedName>
        <fullName evidence="1">DSBA-like thioredoxin domain-containing protein</fullName>
    </recommendedName>
</protein>
<dbReference type="KEGG" id="bbae:FRD01_21585"/>
<keyword evidence="3" id="KW-1185">Reference proteome</keyword>
<sequence length="197" mass="22039">MSTIEVFSDFLCPFCFIAEASTLASLQEAYPDLDVSWRGFELHPEIPRGGIPIQDFFPEEGIRQFKKRLEDLSLEFGIEPVDIPTRLPNTMKAHALTEYARMKGKHRPVREAIMNAYWREGLDIESDEVLGEIAQAHGLNRELALAASKSSQYELKVIQNRAAGYERGVAGVPTYFVNGKAVMGCQAMCAIEEALRA</sequence>
<dbReference type="RefSeq" id="WP_146963009.1">
    <property type="nucleotide sequence ID" value="NZ_CP042467.1"/>
</dbReference>
<accession>A0A5B8Y1F6</accession>
<dbReference type="Proteomes" id="UP000321595">
    <property type="component" value="Chromosome"/>
</dbReference>
<dbReference type="EMBL" id="CP042467">
    <property type="protein sequence ID" value="QED29776.1"/>
    <property type="molecule type" value="Genomic_DNA"/>
</dbReference>
<dbReference type="OrthoDB" id="9799122at2"/>
<feature type="domain" description="DSBA-like thioredoxin" evidence="1">
    <location>
        <begin position="3"/>
        <end position="195"/>
    </location>
</feature>
<dbReference type="Pfam" id="PF01323">
    <property type="entry name" value="DSBA"/>
    <property type="match status" value="1"/>
</dbReference>
<evidence type="ECO:0000313" key="3">
    <source>
        <dbReference type="Proteomes" id="UP000321595"/>
    </source>
</evidence>
<evidence type="ECO:0000313" key="2">
    <source>
        <dbReference type="EMBL" id="QED29776.1"/>
    </source>
</evidence>
<dbReference type="InterPro" id="IPR036249">
    <property type="entry name" value="Thioredoxin-like_sf"/>
</dbReference>
<dbReference type="SUPFAM" id="SSF52833">
    <property type="entry name" value="Thioredoxin-like"/>
    <property type="match status" value="1"/>
</dbReference>
<gene>
    <name evidence="2" type="ORF">FRD01_21585</name>
</gene>
<organism evidence="2 3">
    <name type="scientific">Microvenator marinus</name>
    <dbReference type="NCBI Taxonomy" id="2600177"/>
    <lineage>
        <taxon>Bacteria</taxon>
        <taxon>Deltaproteobacteria</taxon>
        <taxon>Bradymonadales</taxon>
        <taxon>Microvenatoraceae</taxon>
        <taxon>Microvenator</taxon>
    </lineage>
</organism>
<name>A0A5B8Y1F6_9DELT</name>
<dbReference type="AlphaFoldDB" id="A0A5B8Y1F6"/>
<dbReference type="PANTHER" id="PTHR13887:SF33">
    <property type="entry name" value="ISOMERASE"/>
    <property type="match status" value="1"/>
</dbReference>
<dbReference type="PANTHER" id="PTHR13887">
    <property type="entry name" value="GLUTATHIONE S-TRANSFERASE KAPPA"/>
    <property type="match status" value="1"/>
</dbReference>
<dbReference type="Gene3D" id="3.40.30.10">
    <property type="entry name" value="Glutaredoxin"/>
    <property type="match status" value="1"/>
</dbReference>
<dbReference type="GO" id="GO:0016491">
    <property type="term" value="F:oxidoreductase activity"/>
    <property type="evidence" value="ECO:0007669"/>
    <property type="project" value="InterPro"/>
</dbReference>
<proteinExistence type="predicted"/>
<evidence type="ECO:0000259" key="1">
    <source>
        <dbReference type="Pfam" id="PF01323"/>
    </source>
</evidence>
<reference evidence="2 3" key="1">
    <citation type="submission" date="2019-08" db="EMBL/GenBank/DDBJ databases">
        <authorList>
            <person name="Liang Q."/>
        </authorList>
    </citation>
    <scope>NUCLEOTIDE SEQUENCE [LARGE SCALE GENOMIC DNA]</scope>
    <source>
        <strain evidence="2 3">V1718</strain>
    </source>
</reference>